<dbReference type="AlphaFoldDB" id="A0AAU7JIY8"/>
<dbReference type="GO" id="GO:0016020">
    <property type="term" value="C:membrane"/>
    <property type="evidence" value="ECO:0007669"/>
    <property type="project" value="InterPro"/>
</dbReference>
<dbReference type="PANTHER" id="PTHR46025:SF3">
    <property type="entry name" value="XYLOSYLTRANSFERASE OXT"/>
    <property type="match status" value="1"/>
</dbReference>
<name>A0AAU7JIY8_9HYPH</name>
<gene>
    <name evidence="15" type="ORF">ABEG18_05210</name>
</gene>
<evidence type="ECO:0000256" key="3">
    <source>
        <dbReference type="ARBA" id="ARBA00022676"/>
    </source>
</evidence>
<evidence type="ECO:0000256" key="6">
    <source>
        <dbReference type="ARBA" id="ARBA00022723"/>
    </source>
</evidence>
<keyword evidence="6" id="KW-0479">Metal-binding</keyword>
<evidence type="ECO:0000256" key="12">
    <source>
        <dbReference type="ARBA" id="ARBA00023157"/>
    </source>
</evidence>
<evidence type="ECO:0000256" key="14">
    <source>
        <dbReference type="ARBA" id="ARBA00042865"/>
    </source>
</evidence>
<dbReference type="Pfam" id="PF02485">
    <property type="entry name" value="Branch"/>
    <property type="match status" value="1"/>
</dbReference>
<keyword evidence="4" id="KW-0808">Transferase</keyword>
<evidence type="ECO:0000256" key="9">
    <source>
        <dbReference type="ARBA" id="ARBA00022989"/>
    </source>
</evidence>
<keyword evidence="10" id="KW-0333">Golgi apparatus</keyword>
<evidence type="ECO:0000256" key="10">
    <source>
        <dbReference type="ARBA" id="ARBA00023034"/>
    </source>
</evidence>
<keyword evidence="9" id="KW-1133">Transmembrane helix</keyword>
<dbReference type="GO" id="GO:0046872">
    <property type="term" value="F:metal ion binding"/>
    <property type="evidence" value="ECO:0007669"/>
    <property type="project" value="UniProtKB-KW"/>
</dbReference>
<dbReference type="EMBL" id="CP157484">
    <property type="protein sequence ID" value="XBO40180.1"/>
    <property type="molecule type" value="Genomic_DNA"/>
</dbReference>
<dbReference type="GO" id="GO:0050650">
    <property type="term" value="P:chondroitin sulfate proteoglycan biosynthetic process"/>
    <property type="evidence" value="ECO:0007669"/>
    <property type="project" value="TreeGrafter"/>
</dbReference>
<protein>
    <recommendedName>
        <fullName evidence="14">Peptide O-xylosyltransferase</fullName>
    </recommendedName>
</protein>
<keyword evidence="12" id="KW-1015">Disulfide bond</keyword>
<keyword evidence="7" id="KW-0256">Endoplasmic reticulum</keyword>
<evidence type="ECO:0000256" key="4">
    <source>
        <dbReference type="ARBA" id="ARBA00022679"/>
    </source>
</evidence>
<sequence>MFLIHTHKDAAQIAQLAQVLRQGCPDAVILISHDVRSTPLDPALFASSGAHLIRGAGGRGDFTILDGYLAALRWLRDEGVAYDWITNLSGQDFPIASLAAFQDLLATTEADGYLHHFDAIEQDPASMKPWVWPPHRGRDRYHYQYRTLKTSLSMAERALLRLPRVVLERLTDRVRVNTSFGLMIGALARPGPFNANFRCYVGSYWHTIRSACARYILDYAEQNPDIVRYFRSVLIPDESFFQTVLVNSRRFNLVNDNLRYVDFRGSRHGHPKSLDLDDLPVLVGSSSYFARKFDWPQSVPVLDALKPRALG</sequence>
<dbReference type="RefSeq" id="WP_406857035.1">
    <property type="nucleotide sequence ID" value="NZ_CP157484.1"/>
</dbReference>
<evidence type="ECO:0000256" key="2">
    <source>
        <dbReference type="ARBA" id="ARBA00004648"/>
    </source>
</evidence>
<evidence type="ECO:0000313" key="15">
    <source>
        <dbReference type="EMBL" id="XBO40180.1"/>
    </source>
</evidence>
<organism evidence="15">
    <name type="scientific">Alsobacter sp. KACC 23698</name>
    <dbReference type="NCBI Taxonomy" id="3149229"/>
    <lineage>
        <taxon>Bacteria</taxon>
        <taxon>Pseudomonadati</taxon>
        <taxon>Pseudomonadota</taxon>
        <taxon>Alphaproteobacteria</taxon>
        <taxon>Hyphomicrobiales</taxon>
        <taxon>Alsobacteraceae</taxon>
        <taxon>Alsobacter</taxon>
    </lineage>
</organism>
<keyword evidence="5" id="KW-0812">Transmembrane</keyword>
<keyword evidence="11" id="KW-0472">Membrane</keyword>
<dbReference type="InterPro" id="IPR043538">
    <property type="entry name" value="XYLT"/>
</dbReference>
<evidence type="ECO:0000256" key="5">
    <source>
        <dbReference type="ARBA" id="ARBA00022692"/>
    </source>
</evidence>
<evidence type="ECO:0000256" key="13">
    <source>
        <dbReference type="ARBA" id="ARBA00023180"/>
    </source>
</evidence>
<reference evidence="15" key="1">
    <citation type="submission" date="2024-05" db="EMBL/GenBank/DDBJ databases">
        <authorList>
            <person name="Kim S."/>
            <person name="Heo J."/>
            <person name="Choi H."/>
            <person name="Choi Y."/>
            <person name="Kwon S.-W."/>
            <person name="Kim Y."/>
        </authorList>
    </citation>
    <scope>NUCLEOTIDE SEQUENCE</scope>
    <source>
        <strain evidence="15">KACC 23698</strain>
    </source>
</reference>
<dbReference type="InterPro" id="IPR003406">
    <property type="entry name" value="Glyco_trans_14"/>
</dbReference>
<evidence type="ECO:0000256" key="7">
    <source>
        <dbReference type="ARBA" id="ARBA00022824"/>
    </source>
</evidence>
<dbReference type="GO" id="GO:0015012">
    <property type="term" value="P:heparan sulfate proteoglycan biosynthetic process"/>
    <property type="evidence" value="ECO:0007669"/>
    <property type="project" value="TreeGrafter"/>
</dbReference>
<dbReference type="GO" id="GO:0030158">
    <property type="term" value="F:protein xylosyltransferase activity"/>
    <property type="evidence" value="ECO:0007669"/>
    <property type="project" value="InterPro"/>
</dbReference>
<keyword evidence="13" id="KW-0325">Glycoprotein</keyword>
<evidence type="ECO:0000256" key="11">
    <source>
        <dbReference type="ARBA" id="ARBA00023136"/>
    </source>
</evidence>
<keyword evidence="3" id="KW-0328">Glycosyltransferase</keyword>
<accession>A0AAU7JIY8</accession>
<comment type="subcellular location">
    <subcellularLocation>
        <location evidence="2">Endoplasmic reticulum membrane</location>
        <topology evidence="2">Single-pass type II membrane protein</topology>
    </subcellularLocation>
    <subcellularLocation>
        <location evidence="1">Golgi apparatus membrane</location>
        <topology evidence="1">Single-pass type II membrane protein</topology>
    </subcellularLocation>
</comment>
<proteinExistence type="predicted"/>
<keyword evidence="8" id="KW-0735">Signal-anchor</keyword>
<dbReference type="PANTHER" id="PTHR46025">
    <property type="entry name" value="XYLOSYLTRANSFERASE OXT"/>
    <property type="match status" value="1"/>
</dbReference>
<evidence type="ECO:0000256" key="1">
    <source>
        <dbReference type="ARBA" id="ARBA00004323"/>
    </source>
</evidence>
<evidence type="ECO:0000256" key="8">
    <source>
        <dbReference type="ARBA" id="ARBA00022968"/>
    </source>
</evidence>